<name>A0A1F7I5P0_9BACT</name>
<keyword evidence="7" id="KW-0573">Peptidoglycan synthesis</keyword>
<evidence type="ECO:0000313" key="9">
    <source>
        <dbReference type="EMBL" id="OGK38687.1"/>
    </source>
</evidence>
<evidence type="ECO:0000256" key="3">
    <source>
        <dbReference type="ARBA" id="ARBA00022679"/>
    </source>
</evidence>
<evidence type="ECO:0000256" key="4">
    <source>
        <dbReference type="ARBA" id="ARBA00022692"/>
    </source>
</evidence>
<keyword evidence="7 8" id="KW-0479">Metal-binding</keyword>
<feature type="transmembrane region" description="Helical" evidence="7">
    <location>
        <begin position="323"/>
        <end position="344"/>
    </location>
</feature>
<organism evidence="9 10">
    <name type="scientific">Candidatus Roizmanbacteria bacterium RIFCSPHIGHO2_12_FULL_44_10</name>
    <dbReference type="NCBI Taxonomy" id="1802054"/>
    <lineage>
        <taxon>Bacteria</taxon>
        <taxon>Candidatus Roizmaniibacteriota</taxon>
    </lineage>
</organism>
<proteinExistence type="inferred from homology"/>
<feature type="transmembrane region" description="Helical" evidence="7">
    <location>
        <begin position="200"/>
        <end position="218"/>
    </location>
</feature>
<sequence>MAIYLLGFFVSFLINAVCFVPFINLLYKLKFQRASQKTRDAFNKHTPIFDKFHREKAGTPVGGGILLILTTLLGYTVFTFILAFLSKDIFSNYQSIVVEIKILLFTFLFFSFLGLYDDLKKIFLWKEESFFGLRLRHKLVVEVILAAIVSFWMFSELDIHIINIPYLGVYDLSWWFIPFAAFIIVAFANAVNVTDGLDGLSSGTLVIALFAFWAISISILDTPLLIFISVWTGGLIAFLYFNVYPARLFLGDTGALSFGATLAVIGLLSGKVFALAIIGAVFVVEIASSLIQMLSRKFRGKKAFPAAPLHLWLQYRGWEEPKIVMRAWVVSILFALFGLMIAFLK</sequence>
<gene>
    <name evidence="7" type="primary">mraY</name>
    <name evidence="9" type="ORF">A3F34_02630</name>
</gene>
<keyword evidence="3 7" id="KW-0808">Transferase</keyword>
<dbReference type="GO" id="GO:0046872">
    <property type="term" value="F:metal ion binding"/>
    <property type="evidence" value="ECO:0007669"/>
    <property type="project" value="UniProtKB-KW"/>
</dbReference>
<accession>A0A1F7I5P0</accession>
<dbReference type="Proteomes" id="UP000179024">
    <property type="component" value="Unassembled WGS sequence"/>
</dbReference>
<comment type="cofactor">
    <cofactor evidence="7 8">
        <name>Mg(2+)</name>
        <dbReference type="ChEBI" id="CHEBI:18420"/>
    </cofactor>
</comment>
<dbReference type="PANTHER" id="PTHR22926:SF5">
    <property type="entry name" value="PHOSPHO-N-ACETYLMURAMOYL-PENTAPEPTIDE-TRANSFERASE HOMOLOG"/>
    <property type="match status" value="1"/>
</dbReference>
<evidence type="ECO:0000256" key="1">
    <source>
        <dbReference type="ARBA" id="ARBA00004141"/>
    </source>
</evidence>
<keyword evidence="7" id="KW-0131">Cell cycle</keyword>
<evidence type="ECO:0000313" key="10">
    <source>
        <dbReference type="Proteomes" id="UP000179024"/>
    </source>
</evidence>
<protein>
    <recommendedName>
        <fullName evidence="7">Phospho-N-acetylmuramoyl-pentapeptide-transferase</fullName>
        <ecNumber evidence="7">2.7.8.13</ecNumber>
    </recommendedName>
    <alternativeName>
        <fullName evidence="7">UDP-MurNAc-pentapeptide phosphotransferase</fullName>
    </alternativeName>
</protein>
<keyword evidence="6 7" id="KW-0472">Membrane</keyword>
<feature type="binding site" evidence="8">
    <location>
        <position position="252"/>
    </location>
    <ligand>
        <name>Mg(2+)</name>
        <dbReference type="ChEBI" id="CHEBI:18420"/>
    </ligand>
</feature>
<keyword evidence="7" id="KW-0961">Cell wall biogenesis/degradation</keyword>
<dbReference type="GO" id="GO:0051992">
    <property type="term" value="F:UDP-N-acetylmuramoyl-L-alanyl-D-glutamyl-meso-2,6-diaminopimelyl-D-alanyl-D-alanine:undecaprenyl-phosphate transferase activity"/>
    <property type="evidence" value="ECO:0007669"/>
    <property type="project" value="RHEA"/>
</dbReference>
<evidence type="ECO:0000256" key="8">
    <source>
        <dbReference type="PIRSR" id="PIRSR600715-1"/>
    </source>
</evidence>
<dbReference type="GO" id="GO:0008360">
    <property type="term" value="P:regulation of cell shape"/>
    <property type="evidence" value="ECO:0007669"/>
    <property type="project" value="UniProtKB-KW"/>
</dbReference>
<dbReference type="InterPro" id="IPR003524">
    <property type="entry name" value="PNAcMuramoyl-5peptid_Trfase"/>
</dbReference>
<feature type="transmembrane region" description="Helical" evidence="7">
    <location>
        <begin position="137"/>
        <end position="154"/>
    </location>
</feature>
<keyword evidence="7" id="KW-0133">Cell shape</keyword>
<dbReference type="InterPro" id="IPR000715">
    <property type="entry name" value="Glycosyl_transferase_4"/>
</dbReference>
<feature type="transmembrane region" description="Helical" evidence="7">
    <location>
        <begin position="273"/>
        <end position="294"/>
    </location>
</feature>
<comment type="function">
    <text evidence="7">Catalyzes the initial step of the lipid cycle reactions in the biosynthesis of the cell wall peptidoglycan: transfers peptidoglycan precursor phospho-MurNAc-pentapeptide from UDP-MurNAc-pentapeptide onto the lipid carrier undecaprenyl phosphate, yielding undecaprenyl-pyrophosphoryl-MurNAc-pentapeptide, known as lipid I.</text>
</comment>
<comment type="subcellular location">
    <subcellularLocation>
        <location evidence="7">Cell membrane</location>
        <topology evidence="7">Multi-pass membrane protein</topology>
    </subcellularLocation>
    <subcellularLocation>
        <location evidence="1">Membrane</location>
        <topology evidence="1">Multi-pass membrane protein</topology>
    </subcellularLocation>
</comment>
<dbReference type="GO" id="GO:0005886">
    <property type="term" value="C:plasma membrane"/>
    <property type="evidence" value="ECO:0007669"/>
    <property type="project" value="UniProtKB-SubCell"/>
</dbReference>
<keyword evidence="5 7" id="KW-1133">Transmembrane helix</keyword>
<comment type="catalytic activity">
    <reaction evidence="7">
        <text>UDP-N-acetyl-alpha-D-muramoyl-L-alanyl-gamma-D-glutamyl-meso-2,6-diaminopimeloyl-D-alanyl-D-alanine + di-trans,octa-cis-undecaprenyl phosphate = di-trans,octa-cis-undecaprenyl diphospho-N-acetyl-alpha-D-muramoyl-L-alanyl-D-glutamyl-meso-2,6-diaminopimeloyl-D-alanyl-D-alanine + UMP</text>
        <dbReference type="Rhea" id="RHEA:28386"/>
        <dbReference type="ChEBI" id="CHEBI:57865"/>
        <dbReference type="ChEBI" id="CHEBI:60392"/>
        <dbReference type="ChEBI" id="CHEBI:61386"/>
        <dbReference type="ChEBI" id="CHEBI:61387"/>
        <dbReference type="EC" id="2.7.8.13"/>
    </reaction>
</comment>
<comment type="similarity">
    <text evidence="2 7">Belongs to the glycosyltransferase 4 family. MraY subfamily.</text>
</comment>
<dbReference type="Pfam" id="PF00953">
    <property type="entry name" value="Glycos_transf_4"/>
    <property type="match status" value="1"/>
</dbReference>
<dbReference type="GO" id="GO:0051301">
    <property type="term" value="P:cell division"/>
    <property type="evidence" value="ECO:0007669"/>
    <property type="project" value="UniProtKB-KW"/>
</dbReference>
<feature type="transmembrane region" description="Helical" evidence="7">
    <location>
        <begin position="174"/>
        <end position="193"/>
    </location>
</feature>
<evidence type="ECO:0000256" key="6">
    <source>
        <dbReference type="ARBA" id="ARBA00023136"/>
    </source>
</evidence>
<dbReference type="AlphaFoldDB" id="A0A1F7I5P0"/>
<keyword evidence="7" id="KW-0132">Cell division</keyword>
<feature type="binding site" evidence="8">
    <location>
        <position position="192"/>
    </location>
    <ligand>
        <name>Mg(2+)</name>
        <dbReference type="ChEBI" id="CHEBI:18420"/>
    </ligand>
</feature>
<feature type="transmembrane region" description="Helical" evidence="7">
    <location>
        <begin position="224"/>
        <end position="241"/>
    </location>
</feature>
<feature type="transmembrane region" description="Helical" evidence="7">
    <location>
        <begin position="61"/>
        <end position="84"/>
    </location>
</feature>
<evidence type="ECO:0000256" key="5">
    <source>
        <dbReference type="ARBA" id="ARBA00022989"/>
    </source>
</evidence>
<reference evidence="9 10" key="1">
    <citation type="journal article" date="2016" name="Nat. Commun.">
        <title>Thousands of microbial genomes shed light on interconnected biogeochemical processes in an aquifer system.</title>
        <authorList>
            <person name="Anantharaman K."/>
            <person name="Brown C.T."/>
            <person name="Hug L.A."/>
            <person name="Sharon I."/>
            <person name="Castelle C.J."/>
            <person name="Probst A.J."/>
            <person name="Thomas B.C."/>
            <person name="Singh A."/>
            <person name="Wilkins M.J."/>
            <person name="Karaoz U."/>
            <person name="Brodie E.L."/>
            <person name="Williams K.H."/>
            <person name="Hubbard S.S."/>
            <person name="Banfield J.F."/>
        </authorList>
    </citation>
    <scope>NUCLEOTIDE SEQUENCE [LARGE SCALE GENOMIC DNA]</scope>
</reference>
<dbReference type="GO" id="GO:0009252">
    <property type="term" value="P:peptidoglycan biosynthetic process"/>
    <property type="evidence" value="ECO:0007669"/>
    <property type="project" value="UniProtKB-UniRule"/>
</dbReference>
<feature type="transmembrane region" description="Helical" evidence="7">
    <location>
        <begin position="6"/>
        <end position="27"/>
    </location>
</feature>
<keyword evidence="7 8" id="KW-0460">Magnesium</keyword>
<dbReference type="EMBL" id="MGAE01000050">
    <property type="protein sequence ID" value="OGK38687.1"/>
    <property type="molecule type" value="Genomic_DNA"/>
</dbReference>
<comment type="pathway">
    <text evidence="7">Cell wall biogenesis; peptidoglycan biosynthesis.</text>
</comment>
<dbReference type="EC" id="2.7.8.13" evidence="7"/>
<dbReference type="PROSITE" id="PS01348">
    <property type="entry name" value="MRAY_2"/>
    <property type="match status" value="1"/>
</dbReference>
<dbReference type="PANTHER" id="PTHR22926">
    <property type="entry name" value="PHOSPHO-N-ACETYLMURAMOYL-PENTAPEPTIDE-TRANSFERASE"/>
    <property type="match status" value="1"/>
</dbReference>
<evidence type="ECO:0000256" key="2">
    <source>
        <dbReference type="ARBA" id="ARBA00005583"/>
    </source>
</evidence>
<feature type="transmembrane region" description="Helical" evidence="7">
    <location>
        <begin position="96"/>
        <end position="116"/>
    </location>
</feature>
<dbReference type="InterPro" id="IPR018480">
    <property type="entry name" value="PNAcMuramoyl-5peptid_Trfase_CS"/>
</dbReference>
<evidence type="ECO:0000256" key="7">
    <source>
        <dbReference type="HAMAP-Rule" id="MF_00038"/>
    </source>
</evidence>
<dbReference type="GO" id="GO:0071555">
    <property type="term" value="P:cell wall organization"/>
    <property type="evidence" value="ECO:0007669"/>
    <property type="project" value="UniProtKB-KW"/>
</dbReference>
<comment type="caution">
    <text evidence="9">The sequence shown here is derived from an EMBL/GenBank/DDBJ whole genome shotgun (WGS) entry which is preliminary data.</text>
</comment>
<dbReference type="UniPathway" id="UPA00219"/>
<feature type="transmembrane region" description="Helical" evidence="7">
    <location>
        <begin position="248"/>
        <end position="267"/>
    </location>
</feature>
<keyword evidence="7" id="KW-1003">Cell membrane</keyword>
<keyword evidence="4 7" id="KW-0812">Transmembrane</keyword>
<dbReference type="HAMAP" id="MF_00038">
    <property type="entry name" value="MraY"/>
    <property type="match status" value="1"/>
</dbReference>
<dbReference type="GO" id="GO:0008963">
    <property type="term" value="F:phospho-N-acetylmuramoyl-pentapeptide-transferase activity"/>
    <property type="evidence" value="ECO:0007669"/>
    <property type="project" value="UniProtKB-UniRule"/>
</dbReference>